<organism evidence="2 3">
    <name type="scientific">Beauveria brongniartii RCEF 3172</name>
    <dbReference type="NCBI Taxonomy" id="1081107"/>
    <lineage>
        <taxon>Eukaryota</taxon>
        <taxon>Fungi</taxon>
        <taxon>Dikarya</taxon>
        <taxon>Ascomycota</taxon>
        <taxon>Pezizomycotina</taxon>
        <taxon>Sordariomycetes</taxon>
        <taxon>Hypocreomycetidae</taxon>
        <taxon>Hypocreales</taxon>
        <taxon>Cordycipitaceae</taxon>
        <taxon>Beauveria</taxon>
        <taxon>Beauveria brongniartii</taxon>
    </lineage>
</organism>
<evidence type="ECO:0000313" key="2">
    <source>
        <dbReference type="EMBL" id="OAA50912.1"/>
    </source>
</evidence>
<dbReference type="GO" id="GO:0016740">
    <property type="term" value="F:transferase activity"/>
    <property type="evidence" value="ECO:0007669"/>
    <property type="project" value="UniProtKB-KW"/>
</dbReference>
<dbReference type="OrthoDB" id="422574at2759"/>
<proteinExistence type="predicted"/>
<dbReference type="AlphaFoldDB" id="A0A167JX36"/>
<dbReference type="PROSITE" id="PS50404">
    <property type="entry name" value="GST_NTER"/>
    <property type="match status" value="1"/>
</dbReference>
<dbReference type="Proteomes" id="UP000076863">
    <property type="component" value="Unassembled WGS sequence"/>
</dbReference>
<dbReference type="SUPFAM" id="SSF52833">
    <property type="entry name" value="Thioredoxin-like"/>
    <property type="match status" value="1"/>
</dbReference>
<dbReference type="EMBL" id="AZHA01000002">
    <property type="protein sequence ID" value="OAA50912.1"/>
    <property type="molecule type" value="Genomic_DNA"/>
</dbReference>
<gene>
    <name evidence="2" type="ORF">BBO_00859</name>
</gene>
<protein>
    <submittedName>
        <fullName evidence="2">Glutathione S-transferase</fullName>
    </submittedName>
</protein>
<evidence type="ECO:0000259" key="1">
    <source>
        <dbReference type="PROSITE" id="PS50404"/>
    </source>
</evidence>
<dbReference type="InterPro" id="IPR004045">
    <property type="entry name" value="Glutathione_S-Trfase_N"/>
</dbReference>
<sequence>MQSQDRRNDGGVSLICNTFAAVKSPPFTDLCVNGRVPALEDPNTGIALWESGAILEYPVETYDTSSPQQQRLSFPRGTPEYFLAK</sequence>
<comment type="caution">
    <text evidence="2">The sequence shown here is derived from an EMBL/GenBank/DDBJ whole genome shotgun (WGS) entry which is preliminary data.</text>
</comment>
<keyword evidence="2" id="KW-0808">Transferase</keyword>
<dbReference type="Gene3D" id="3.40.30.10">
    <property type="entry name" value="Glutaredoxin"/>
    <property type="match status" value="1"/>
</dbReference>
<accession>A0A167JX36</accession>
<name>A0A167JX36_9HYPO</name>
<dbReference type="Pfam" id="PF02798">
    <property type="entry name" value="GST_N"/>
    <property type="match status" value="1"/>
</dbReference>
<keyword evidence="3" id="KW-1185">Reference proteome</keyword>
<evidence type="ECO:0000313" key="3">
    <source>
        <dbReference type="Proteomes" id="UP000076863"/>
    </source>
</evidence>
<reference evidence="2 3" key="1">
    <citation type="journal article" date="2016" name="Genome Biol. Evol.">
        <title>Divergent and convergent evolution of fungal pathogenicity.</title>
        <authorList>
            <person name="Shang Y."/>
            <person name="Xiao G."/>
            <person name="Zheng P."/>
            <person name="Cen K."/>
            <person name="Zhan S."/>
            <person name="Wang C."/>
        </authorList>
    </citation>
    <scope>NUCLEOTIDE SEQUENCE [LARGE SCALE GENOMIC DNA]</scope>
    <source>
        <strain evidence="2 3">RCEF 3172</strain>
    </source>
</reference>
<feature type="domain" description="GST N-terminal" evidence="1">
    <location>
        <begin position="1"/>
        <end position="66"/>
    </location>
</feature>
<dbReference type="InterPro" id="IPR036249">
    <property type="entry name" value="Thioredoxin-like_sf"/>
</dbReference>